<evidence type="ECO:0000313" key="5">
    <source>
        <dbReference type="Proteomes" id="UP001221686"/>
    </source>
</evidence>
<dbReference type="InterPro" id="IPR001647">
    <property type="entry name" value="HTH_TetR"/>
</dbReference>
<dbReference type="SUPFAM" id="SSF48498">
    <property type="entry name" value="Tetracyclin repressor-like, C-terminal domain"/>
    <property type="match status" value="1"/>
</dbReference>
<dbReference type="Proteomes" id="UP001221686">
    <property type="component" value="Unassembled WGS sequence"/>
</dbReference>
<evidence type="ECO:0000259" key="3">
    <source>
        <dbReference type="PROSITE" id="PS50977"/>
    </source>
</evidence>
<protein>
    <submittedName>
        <fullName evidence="4">TetR/AcrR family transcriptional regulator</fullName>
    </submittedName>
</protein>
<dbReference type="Gene3D" id="1.10.10.60">
    <property type="entry name" value="Homeodomain-like"/>
    <property type="match status" value="1"/>
</dbReference>
<evidence type="ECO:0000313" key="4">
    <source>
        <dbReference type="EMBL" id="MDC0717154.1"/>
    </source>
</evidence>
<dbReference type="InterPro" id="IPR050109">
    <property type="entry name" value="HTH-type_TetR-like_transc_reg"/>
</dbReference>
<dbReference type="PANTHER" id="PTHR30055">
    <property type="entry name" value="HTH-TYPE TRANSCRIPTIONAL REGULATOR RUTR"/>
    <property type="match status" value="1"/>
</dbReference>
<sequence length="200" mass="22461">MVRTETRAAYREAILDAATRVFGRLGFQDAKMADIAAEAGVAAGTVYNYFKNKEEVFRSILQRTHELVYQRIMVHQVLEDPIERMRASTREAFTFLEEHGALFLLYVSIGGGFDWAQKRVEQALIDENSARYFALSEATLRDAAARGQIRGDLPLERLTVFLSGLTDATIFSWVRSGCPPGLRTQADPLIDFFLHGARAP</sequence>
<dbReference type="PRINTS" id="PR00455">
    <property type="entry name" value="HTHTETR"/>
</dbReference>
<reference evidence="4 5" key="1">
    <citation type="submission" date="2022-11" db="EMBL/GenBank/DDBJ databases">
        <title>Minimal conservation of predation-associated metabolite biosynthetic gene clusters underscores biosynthetic potential of Myxococcota including descriptions for ten novel species: Archangium lansinium sp. nov., Myxococcus landrumus sp. nov., Nannocystis bai.</title>
        <authorList>
            <person name="Ahearne A."/>
            <person name="Stevens C."/>
            <person name="Dowd S."/>
        </authorList>
    </citation>
    <scope>NUCLEOTIDE SEQUENCE [LARGE SCALE GENOMIC DNA]</scope>
    <source>
        <strain evidence="4 5">BB15-2</strain>
    </source>
</reference>
<feature type="domain" description="HTH tetR-type" evidence="3">
    <location>
        <begin position="8"/>
        <end position="68"/>
    </location>
</feature>
<dbReference type="EMBL" id="JAQNDL010000001">
    <property type="protein sequence ID" value="MDC0717154.1"/>
    <property type="molecule type" value="Genomic_DNA"/>
</dbReference>
<dbReference type="PROSITE" id="PS50977">
    <property type="entry name" value="HTH_TETR_2"/>
    <property type="match status" value="1"/>
</dbReference>
<evidence type="ECO:0000256" key="2">
    <source>
        <dbReference type="PROSITE-ProRule" id="PRU00335"/>
    </source>
</evidence>
<accession>A0ABT5DU73</accession>
<gene>
    <name evidence="4" type="ORF">POL25_09645</name>
</gene>
<dbReference type="Gene3D" id="1.10.357.10">
    <property type="entry name" value="Tetracycline Repressor, domain 2"/>
    <property type="match status" value="1"/>
</dbReference>
<name>A0ABT5DU73_9BACT</name>
<comment type="caution">
    <text evidence="4">The sequence shown here is derived from an EMBL/GenBank/DDBJ whole genome shotgun (WGS) entry which is preliminary data.</text>
</comment>
<dbReference type="PANTHER" id="PTHR30055:SF226">
    <property type="entry name" value="HTH-TYPE TRANSCRIPTIONAL REGULATOR PKSA"/>
    <property type="match status" value="1"/>
</dbReference>
<dbReference type="InterPro" id="IPR036271">
    <property type="entry name" value="Tet_transcr_reg_TetR-rel_C_sf"/>
</dbReference>
<keyword evidence="5" id="KW-1185">Reference proteome</keyword>
<proteinExistence type="predicted"/>
<organism evidence="4 5">
    <name type="scientific">Nannocystis bainbridge</name>
    <dbReference type="NCBI Taxonomy" id="2995303"/>
    <lineage>
        <taxon>Bacteria</taxon>
        <taxon>Pseudomonadati</taxon>
        <taxon>Myxococcota</taxon>
        <taxon>Polyangia</taxon>
        <taxon>Nannocystales</taxon>
        <taxon>Nannocystaceae</taxon>
        <taxon>Nannocystis</taxon>
    </lineage>
</organism>
<dbReference type="SUPFAM" id="SSF46689">
    <property type="entry name" value="Homeodomain-like"/>
    <property type="match status" value="1"/>
</dbReference>
<feature type="DNA-binding region" description="H-T-H motif" evidence="2">
    <location>
        <begin position="31"/>
        <end position="50"/>
    </location>
</feature>
<evidence type="ECO:0000256" key="1">
    <source>
        <dbReference type="ARBA" id="ARBA00023125"/>
    </source>
</evidence>
<dbReference type="InterPro" id="IPR009057">
    <property type="entry name" value="Homeodomain-like_sf"/>
</dbReference>
<keyword evidence="1 2" id="KW-0238">DNA-binding</keyword>
<dbReference type="Pfam" id="PF00440">
    <property type="entry name" value="TetR_N"/>
    <property type="match status" value="1"/>
</dbReference>
<dbReference type="RefSeq" id="WP_272085639.1">
    <property type="nucleotide sequence ID" value="NZ_JAQNDL010000001.1"/>
</dbReference>